<organism evidence="1 2">
    <name type="scientific">Eisenbergiella porci</name>
    <dbReference type="NCBI Taxonomy" id="2652274"/>
    <lineage>
        <taxon>Bacteria</taxon>
        <taxon>Bacillati</taxon>
        <taxon>Bacillota</taxon>
        <taxon>Clostridia</taxon>
        <taxon>Lachnospirales</taxon>
        <taxon>Lachnospiraceae</taxon>
        <taxon>Eisenbergiella</taxon>
    </lineage>
</organism>
<dbReference type="RefSeq" id="WP_154466522.1">
    <property type="nucleotide sequence ID" value="NZ_JAXFEN010000056.1"/>
</dbReference>
<accession>A0A6N7WKE6</accession>
<gene>
    <name evidence="1" type="ORF">FYJ45_18600</name>
</gene>
<dbReference type="GeneID" id="86055049"/>
<proteinExistence type="predicted"/>
<dbReference type="AlphaFoldDB" id="A0A6N7WKE6"/>
<comment type="caution">
    <text evidence="1">The sequence shown here is derived from an EMBL/GenBank/DDBJ whole genome shotgun (WGS) entry which is preliminary data.</text>
</comment>
<sequence length="83" mass="9250">MAITSLDILNLSHSLKDVCEVNCKTPECLSQTLQVLLEYNLIQANLEFSRQLGCPNTPQAAPSPAARQELRRERSVAEFTAFD</sequence>
<dbReference type="Proteomes" id="UP000436047">
    <property type="component" value="Unassembled WGS sequence"/>
</dbReference>
<name>A0A6N7WKE6_9FIRM</name>
<evidence type="ECO:0000313" key="2">
    <source>
        <dbReference type="Proteomes" id="UP000436047"/>
    </source>
</evidence>
<reference evidence="1 2" key="1">
    <citation type="submission" date="2019-08" db="EMBL/GenBank/DDBJ databases">
        <title>In-depth cultivation of the pig gut microbiome towards novel bacterial diversity and tailored functional studies.</title>
        <authorList>
            <person name="Wylensek D."/>
            <person name="Hitch T.C.A."/>
            <person name="Clavel T."/>
        </authorList>
    </citation>
    <scope>NUCLEOTIDE SEQUENCE [LARGE SCALE GENOMIC DNA]</scope>
    <source>
        <strain evidence="1 2">WCA-389-WT-23B</strain>
    </source>
</reference>
<keyword evidence="2" id="KW-1185">Reference proteome</keyword>
<evidence type="ECO:0000313" key="1">
    <source>
        <dbReference type="EMBL" id="MSS90215.1"/>
    </source>
</evidence>
<protein>
    <submittedName>
        <fullName evidence="1">Uncharacterized protein</fullName>
    </submittedName>
</protein>
<dbReference type="EMBL" id="VUMI01000034">
    <property type="protein sequence ID" value="MSS90215.1"/>
    <property type="molecule type" value="Genomic_DNA"/>
</dbReference>